<evidence type="ECO:0008006" key="5">
    <source>
        <dbReference type="Google" id="ProtNLM"/>
    </source>
</evidence>
<evidence type="ECO:0000313" key="3">
    <source>
        <dbReference type="EMBL" id="KKQ18220.1"/>
    </source>
</evidence>
<keyword evidence="2" id="KW-0812">Transmembrane</keyword>
<keyword evidence="2" id="KW-0472">Membrane</keyword>
<dbReference type="SUPFAM" id="SSF75005">
    <property type="entry name" value="Arabinanase/levansucrase/invertase"/>
    <property type="match status" value="1"/>
</dbReference>
<keyword evidence="2" id="KW-1133">Transmembrane helix</keyword>
<dbReference type="InterPro" id="IPR023296">
    <property type="entry name" value="Glyco_hydro_beta-prop_sf"/>
</dbReference>
<evidence type="ECO:0000256" key="1">
    <source>
        <dbReference type="SAM" id="MobiDB-lite"/>
    </source>
</evidence>
<gene>
    <name evidence="3" type="ORF">US31_C0007G0026</name>
</gene>
<dbReference type="EMBL" id="LBSM01000007">
    <property type="protein sequence ID" value="KKQ18220.1"/>
    <property type="molecule type" value="Genomic_DNA"/>
</dbReference>
<organism evidence="3 4">
    <name type="scientific">Berkelbacteria bacterium GW2011_GWA1_36_9</name>
    <dbReference type="NCBI Taxonomy" id="1618331"/>
    <lineage>
        <taxon>Bacteria</taxon>
        <taxon>Candidatus Berkelbacteria</taxon>
    </lineage>
</organism>
<dbReference type="Proteomes" id="UP000034508">
    <property type="component" value="Unassembled WGS sequence"/>
</dbReference>
<protein>
    <recommendedName>
        <fullName evidence="5">Exo-alpha-sialidase</fullName>
    </recommendedName>
</protein>
<reference evidence="3 4" key="1">
    <citation type="journal article" date="2015" name="Nature">
        <title>rRNA introns, odd ribosomes, and small enigmatic genomes across a large radiation of phyla.</title>
        <authorList>
            <person name="Brown C.T."/>
            <person name="Hug L.A."/>
            <person name="Thomas B.C."/>
            <person name="Sharon I."/>
            <person name="Castelle C.J."/>
            <person name="Singh A."/>
            <person name="Wilkins M.J."/>
            <person name="Williams K.H."/>
            <person name="Banfield J.F."/>
        </authorList>
    </citation>
    <scope>NUCLEOTIDE SEQUENCE [LARGE SCALE GENOMIC DNA]</scope>
</reference>
<comment type="caution">
    <text evidence="3">The sequence shown here is derived from an EMBL/GenBank/DDBJ whole genome shotgun (WGS) entry which is preliminary data.</text>
</comment>
<evidence type="ECO:0000256" key="2">
    <source>
        <dbReference type="SAM" id="Phobius"/>
    </source>
</evidence>
<evidence type="ECO:0000313" key="4">
    <source>
        <dbReference type="Proteomes" id="UP000034508"/>
    </source>
</evidence>
<dbReference type="AlphaFoldDB" id="A0A0G0FWL1"/>
<dbReference type="CDD" id="cd15482">
    <property type="entry name" value="Sialidase_non-viral"/>
    <property type="match status" value="1"/>
</dbReference>
<dbReference type="Gene3D" id="2.115.10.20">
    <property type="entry name" value="Glycosyl hydrolase domain, family 43"/>
    <property type="match status" value="2"/>
</dbReference>
<accession>A0A0G0FWL1</accession>
<feature type="region of interest" description="Disordered" evidence="1">
    <location>
        <begin position="40"/>
        <end position="59"/>
    </location>
</feature>
<sequence length="319" mass="35300">MPAKNINWLKIIIIVLVIAGIIVLGYFIYKKQIATTEKATFSTSPPPAGSEPKVSSKDNPNGPYFHQIYSATSTDGLTWIKQNKMFFDHASVPGAVVKNNKIYLYFVDASGESDQLSVAISQDSGKTFSEKQKVTVQNTPFYAIIDPHPQLEDDKIRLYYFSNPMNPNGVADESFKVYSATSNDGVNFDNPQMAFENPVLITDPDVFETSKDWRMFLSEGQNLILAISTDGGITFKKDENFSWNKGGVCDTIKMGEDFRTYFCGQGGIGSALGADTGKLIVEDGSRISPDNGKIICDPSVIMLEDGSYLMFYKSQEIKK</sequence>
<proteinExistence type="predicted"/>
<name>A0A0G0FWL1_9BACT</name>
<feature type="transmembrane region" description="Helical" evidence="2">
    <location>
        <begin position="6"/>
        <end position="29"/>
    </location>
</feature>